<gene>
    <name evidence="10" type="ORF">SEMRO_1503_G278010.1</name>
</gene>
<keyword evidence="6" id="KW-0456">Lyase</keyword>
<comment type="caution">
    <text evidence="10">The sequence shown here is derived from an EMBL/GenBank/DDBJ whole genome shotgun (WGS) entry which is preliminary data.</text>
</comment>
<dbReference type="InterPro" id="IPR001054">
    <property type="entry name" value="A/G_cyclase"/>
</dbReference>
<dbReference type="GO" id="GO:0001653">
    <property type="term" value="F:peptide receptor activity"/>
    <property type="evidence" value="ECO:0007669"/>
    <property type="project" value="TreeGrafter"/>
</dbReference>
<comment type="subcellular location">
    <subcellularLocation>
        <location evidence="1">Membrane</location>
    </subcellularLocation>
</comment>
<feature type="transmembrane region" description="Helical" evidence="8">
    <location>
        <begin position="352"/>
        <end position="371"/>
    </location>
</feature>
<dbReference type="InterPro" id="IPR029787">
    <property type="entry name" value="Nucleotide_cyclase"/>
</dbReference>
<dbReference type="SMART" id="SM00044">
    <property type="entry name" value="CYCc"/>
    <property type="match status" value="1"/>
</dbReference>
<dbReference type="InterPro" id="IPR050401">
    <property type="entry name" value="Cyclic_nucleotide_synthase"/>
</dbReference>
<dbReference type="GO" id="GO:0000166">
    <property type="term" value="F:nucleotide binding"/>
    <property type="evidence" value="ECO:0007669"/>
    <property type="project" value="UniProtKB-KW"/>
</dbReference>
<dbReference type="InterPro" id="IPR036971">
    <property type="entry name" value="PDEase_catalytic_dom_sf"/>
</dbReference>
<dbReference type="SUPFAM" id="SSF55073">
    <property type="entry name" value="Nucleotide cyclase"/>
    <property type="match status" value="1"/>
</dbReference>
<feature type="transmembrane region" description="Helical" evidence="8">
    <location>
        <begin position="51"/>
        <end position="71"/>
    </location>
</feature>
<dbReference type="InterPro" id="IPR002073">
    <property type="entry name" value="PDEase_catalytic_dom"/>
</dbReference>
<evidence type="ECO:0000256" key="8">
    <source>
        <dbReference type="SAM" id="Phobius"/>
    </source>
</evidence>
<evidence type="ECO:0000256" key="1">
    <source>
        <dbReference type="ARBA" id="ARBA00004370"/>
    </source>
</evidence>
<evidence type="ECO:0000256" key="6">
    <source>
        <dbReference type="ARBA" id="ARBA00023239"/>
    </source>
</evidence>
<keyword evidence="4 8" id="KW-1133">Transmembrane helix</keyword>
<feature type="region of interest" description="Disordered" evidence="7">
    <location>
        <begin position="1420"/>
        <end position="1468"/>
    </location>
</feature>
<protein>
    <submittedName>
        <fullName evidence="10">Receptor-type guanylate cyclase gcy</fullName>
    </submittedName>
</protein>
<dbReference type="Gene3D" id="3.30.70.1230">
    <property type="entry name" value="Nucleotide cyclase"/>
    <property type="match status" value="1"/>
</dbReference>
<evidence type="ECO:0000259" key="9">
    <source>
        <dbReference type="PROSITE" id="PS50125"/>
    </source>
</evidence>
<evidence type="ECO:0000256" key="2">
    <source>
        <dbReference type="ARBA" id="ARBA00022692"/>
    </source>
</evidence>
<dbReference type="Pfam" id="PF00211">
    <property type="entry name" value="Guanylate_cyc"/>
    <property type="match status" value="1"/>
</dbReference>
<dbReference type="GO" id="GO:0004016">
    <property type="term" value="F:adenylate cyclase activity"/>
    <property type="evidence" value="ECO:0007669"/>
    <property type="project" value="TreeGrafter"/>
</dbReference>
<dbReference type="Gene3D" id="1.10.1300.10">
    <property type="entry name" value="3'5'-cyclic nucleotide phosphodiesterase, catalytic domain"/>
    <property type="match status" value="2"/>
</dbReference>
<proteinExistence type="predicted"/>
<feature type="transmembrane region" description="Helical" evidence="8">
    <location>
        <begin position="1056"/>
        <end position="1078"/>
    </location>
</feature>
<keyword evidence="2 8" id="KW-0812">Transmembrane</keyword>
<sequence length="1468" mass="165059">MMNNGIIKELVSSPSFDGSNSSGATGTSAGSSLSSFNADSKKGKSVGGQGLLLKFPFFACLVTAMAVLLLVRSANRQGFKRDFGATSKKIVDAFFYESHQKAYAVHDASVTASMIAMQKPTKWKRKNPGELTRKGEMAPNDEALSIFQDRTNDMQLLGQIDAMMWYPAAAETHHVSMTCETERACKGSGGKVRGQAIEIVQESKAPVTSEAFRRSEEPPENVRTAIFYPIRPVHLKDILVQEDIIGVIAADFRWTEFFSPATFDEETEGLVIVVENTCGQAFSYRVHGQELTYVGKGYIHDNEYSDMTVFSDYIDFVKPGLTKTGACGCDYRIRIYPSKDMFAQYSSSWPRLIIMGTSLAMLTLLLSFLAYDIYVSREFSHLSDDMVRFNTIVGSLFPEVVLDRVVQEDLGRMEKSKKIGYKPIETDGAAVTYDEDDFVHSNRFLADYKLPVDKFGSVTEKPIYNSFPHTTISFLDVAGFTSWSSERDPEQVFMLLESVYQKFDSIGRRLKVFKIETIGDCYVAVTGVPEPQKNHCLLMCRFAYEAMLSFVHLCKSLEVSLGPGTADLGLRVGIHSGSVIAGVLRAEKVRFQLFGDTMNTASRMESTGEPGKVQISKESAVLLQASGKGNWLEPRADPVSVKGKGHMKTYWLKISSTTTKLTKSTIESGLWGEDVNVEDSTSPEENLVTKRERLIEWNTEVLLDLLRKVVSRRRAIERRNRRIKMPATKSIQDSNRHEYQRFLASRNLVEHASEVIPFASYEEDLVIEDPSEIRLGPEVEAQARAYVAEVSSLYNPVPFHNFEHASHVVMSAKKLLGRVVSPQQGGFKQVEGLSCRETCDKSFGISVDPLMHFALAQSAMIHDVAHYGVSNKQLVKNNKEMAARYNSQSVAEQHSLLLSMHAFSDDKYDALREALLSDDPEETKRYYQFLVASVLATDIADPKLKAARQARWDEAFQNEDAAMDKERLQIDSFYLGELNRVDLHFRLLALLSAVVWAGLVYISYWATPEEHIESLVGIEQKAAGTAFGILVCGFLYKVSPQFLKLFEYDGEPLSGVVIGVITIEVIAMITDGLMAFGFPTPVMIDPILGTRVHLLRWCEWTPLAFYIYFITDGVDVPDPAVGLKSRYFFAGCQGLSTFAGFLFAFAPNGIVWGVLLFFSCVLFLFLYVHLAYKRKVHARLRRGDSLDDREIYDRSYHSLRFLEDVGVTWGILVFMYFLEGFGPMITPLFDFTRAEGFGMIWTSVFDCISKMHYMNHIMSINELVFDTQAREKRQKEESVRLKDESNKKATVLFEYIIQASDVAHCMQHWNIYQKWNRCLFEEMLKAYLKGDSDEDPRPGWYDGELWFFDNYIIPLASKLTDSGCFGYSGCEYLRCATENRNEWKVKGKEVTARMIDEIETELAGYGKNVKKGKKELVSMDRSGDTHSMSDMSDSAGDDNGKGGGGTPLSAFFCAPSRKRSGSGRKLLM</sequence>
<evidence type="ECO:0000256" key="7">
    <source>
        <dbReference type="SAM" id="MobiDB-lite"/>
    </source>
</evidence>
<dbReference type="Proteomes" id="UP001153069">
    <property type="component" value="Unassembled WGS sequence"/>
</dbReference>
<evidence type="ECO:0000256" key="4">
    <source>
        <dbReference type="ARBA" id="ARBA00022989"/>
    </source>
</evidence>
<evidence type="ECO:0000256" key="5">
    <source>
        <dbReference type="ARBA" id="ARBA00023136"/>
    </source>
</evidence>
<evidence type="ECO:0000313" key="10">
    <source>
        <dbReference type="EMBL" id="CAB9524169.1"/>
    </source>
</evidence>
<feature type="transmembrane region" description="Helical" evidence="8">
    <location>
        <begin position="1018"/>
        <end position="1036"/>
    </location>
</feature>
<feature type="transmembrane region" description="Helical" evidence="8">
    <location>
        <begin position="1201"/>
        <end position="1218"/>
    </location>
</feature>
<feature type="transmembrane region" description="Helical" evidence="8">
    <location>
        <begin position="1127"/>
        <end position="1146"/>
    </location>
</feature>
<dbReference type="GO" id="GO:0004383">
    <property type="term" value="F:guanylate cyclase activity"/>
    <property type="evidence" value="ECO:0007669"/>
    <property type="project" value="TreeGrafter"/>
</dbReference>
<organism evidence="10 11">
    <name type="scientific">Seminavis robusta</name>
    <dbReference type="NCBI Taxonomy" id="568900"/>
    <lineage>
        <taxon>Eukaryota</taxon>
        <taxon>Sar</taxon>
        <taxon>Stramenopiles</taxon>
        <taxon>Ochrophyta</taxon>
        <taxon>Bacillariophyta</taxon>
        <taxon>Bacillariophyceae</taxon>
        <taxon>Bacillariophycidae</taxon>
        <taxon>Naviculales</taxon>
        <taxon>Naviculaceae</taxon>
        <taxon>Seminavis</taxon>
    </lineage>
</organism>
<dbReference type="Pfam" id="PF00233">
    <property type="entry name" value="PDEase_I"/>
    <property type="match status" value="2"/>
</dbReference>
<feature type="transmembrane region" description="Helical" evidence="8">
    <location>
        <begin position="1152"/>
        <end position="1172"/>
    </location>
</feature>
<keyword evidence="5 8" id="KW-0472">Membrane</keyword>
<dbReference type="PANTHER" id="PTHR11920">
    <property type="entry name" value="GUANYLYL CYCLASE"/>
    <property type="match status" value="1"/>
</dbReference>
<dbReference type="OrthoDB" id="1890790at2759"/>
<dbReference type="PROSITE" id="PS50125">
    <property type="entry name" value="GUANYLATE_CYCLASE_2"/>
    <property type="match status" value="1"/>
</dbReference>
<dbReference type="GO" id="GO:0004114">
    <property type="term" value="F:3',5'-cyclic-nucleotide phosphodiesterase activity"/>
    <property type="evidence" value="ECO:0007669"/>
    <property type="project" value="InterPro"/>
</dbReference>
<dbReference type="PANTHER" id="PTHR11920:SF335">
    <property type="entry name" value="GUANYLATE CYCLASE"/>
    <property type="match status" value="1"/>
</dbReference>
<name>A0A9N8EQB9_9STRA</name>
<accession>A0A9N8EQB9</accession>
<dbReference type="SUPFAM" id="SSF109604">
    <property type="entry name" value="HD-domain/PDEase-like"/>
    <property type="match status" value="2"/>
</dbReference>
<keyword evidence="11" id="KW-1185">Reference proteome</keyword>
<keyword evidence="10" id="KW-0675">Receptor</keyword>
<dbReference type="EMBL" id="CAICTM010001501">
    <property type="protein sequence ID" value="CAB9524169.1"/>
    <property type="molecule type" value="Genomic_DNA"/>
</dbReference>
<dbReference type="GO" id="GO:0035556">
    <property type="term" value="P:intracellular signal transduction"/>
    <property type="evidence" value="ECO:0007669"/>
    <property type="project" value="InterPro"/>
</dbReference>
<keyword evidence="3" id="KW-0547">Nucleotide-binding</keyword>
<evidence type="ECO:0000313" key="11">
    <source>
        <dbReference type="Proteomes" id="UP001153069"/>
    </source>
</evidence>
<feature type="domain" description="Guanylate cyclase" evidence="9">
    <location>
        <begin position="471"/>
        <end position="605"/>
    </location>
</feature>
<dbReference type="CDD" id="cd07302">
    <property type="entry name" value="CHD"/>
    <property type="match status" value="1"/>
</dbReference>
<dbReference type="GO" id="GO:0007168">
    <property type="term" value="P:receptor guanylyl cyclase signaling pathway"/>
    <property type="evidence" value="ECO:0007669"/>
    <property type="project" value="TreeGrafter"/>
</dbReference>
<feature type="compositionally biased region" description="Basic residues" evidence="7">
    <location>
        <begin position="1456"/>
        <end position="1468"/>
    </location>
</feature>
<dbReference type="GO" id="GO:0005886">
    <property type="term" value="C:plasma membrane"/>
    <property type="evidence" value="ECO:0007669"/>
    <property type="project" value="TreeGrafter"/>
</dbReference>
<evidence type="ECO:0000256" key="3">
    <source>
        <dbReference type="ARBA" id="ARBA00022741"/>
    </source>
</evidence>
<feature type="transmembrane region" description="Helical" evidence="8">
    <location>
        <begin position="987"/>
        <end position="1006"/>
    </location>
</feature>
<reference evidence="10" key="1">
    <citation type="submission" date="2020-06" db="EMBL/GenBank/DDBJ databases">
        <authorList>
            <consortium name="Plant Systems Biology data submission"/>
        </authorList>
    </citation>
    <scope>NUCLEOTIDE SEQUENCE</scope>
    <source>
        <strain evidence="10">D6</strain>
    </source>
</reference>